<dbReference type="GO" id="GO:0009306">
    <property type="term" value="P:protein secretion"/>
    <property type="evidence" value="ECO:0007669"/>
    <property type="project" value="InterPro"/>
</dbReference>
<name>X1NLE9_9ZZZZ</name>
<reference evidence="5" key="1">
    <citation type="journal article" date="2014" name="Front. Microbiol.">
        <title>High frequency of phylogenetically diverse reductive dehalogenase-homologous genes in deep subseafloor sedimentary metagenomes.</title>
        <authorList>
            <person name="Kawai M."/>
            <person name="Futagami T."/>
            <person name="Toyoda A."/>
            <person name="Takaki Y."/>
            <person name="Nishi S."/>
            <person name="Hori S."/>
            <person name="Arai W."/>
            <person name="Tsubouchi T."/>
            <person name="Morono Y."/>
            <person name="Uchiyama I."/>
            <person name="Ito T."/>
            <person name="Fujiyama A."/>
            <person name="Inagaki F."/>
            <person name="Takami H."/>
        </authorList>
    </citation>
    <scope>NUCLEOTIDE SEQUENCE</scope>
    <source>
        <strain evidence="5">Expedition CK06-06</strain>
    </source>
</reference>
<evidence type="ECO:0000313" key="5">
    <source>
        <dbReference type="EMBL" id="GAI19494.1"/>
    </source>
</evidence>
<evidence type="ECO:0000256" key="2">
    <source>
        <dbReference type="ARBA" id="ARBA00022729"/>
    </source>
</evidence>
<comment type="caution">
    <text evidence="5">The sequence shown here is derived from an EMBL/GenBank/DDBJ whole genome shotgun (WGS) entry which is preliminary data.</text>
</comment>
<proteinExistence type="predicted"/>
<dbReference type="AlphaFoldDB" id="X1NLE9"/>
<dbReference type="GO" id="GO:0015627">
    <property type="term" value="C:type II protein secretion system complex"/>
    <property type="evidence" value="ECO:0007669"/>
    <property type="project" value="TreeGrafter"/>
</dbReference>
<accession>X1NLE9</accession>
<dbReference type="InterPro" id="IPR004846">
    <property type="entry name" value="T2SS/T3SS_dom"/>
</dbReference>
<dbReference type="Pfam" id="PF00263">
    <property type="entry name" value="Secretin"/>
    <property type="match status" value="1"/>
</dbReference>
<dbReference type="GO" id="GO:0016020">
    <property type="term" value="C:membrane"/>
    <property type="evidence" value="ECO:0007669"/>
    <property type="project" value="UniProtKB-SubCell"/>
</dbReference>
<dbReference type="PANTHER" id="PTHR30332:SF24">
    <property type="entry name" value="SECRETIN GSPD-RELATED"/>
    <property type="match status" value="1"/>
</dbReference>
<sequence>EIKVATEEYFKITEPSAYYTRFELETIETGTTLTITPRIGDNNEITLEMSTEVSDVIARGEDNLPIVTRRTTKNTVRIEDGGTAVVAGLMDSRTQLQKSRAPGFAEIPIFGELFRNTSRLKSSRQVAVFVTARLIPETGQLRREPVQDRVPIEPVGEEFKTTLQEILARLNRGDEKL</sequence>
<comment type="subcellular location">
    <subcellularLocation>
        <location evidence="1">Membrane</location>
    </subcellularLocation>
</comment>
<dbReference type="InterPro" id="IPR050810">
    <property type="entry name" value="Bact_Secretion_Sys_Channel"/>
</dbReference>
<organism evidence="5">
    <name type="scientific">marine sediment metagenome</name>
    <dbReference type="NCBI Taxonomy" id="412755"/>
    <lineage>
        <taxon>unclassified sequences</taxon>
        <taxon>metagenomes</taxon>
        <taxon>ecological metagenomes</taxon>
    </lineage>
</organism>
<keyword evidence="3" id="KW-0472">Membrane</keyword>
<keyword evidence="2" id="KW-0732">Signal</keyword>
<feature type="non-terminal residue" evidence="5">
    <location>
        <position position="1"/>
    </location>
</feature>
<evidence type="ECO:0000256" key="1">
    <source>
        <dbReference type="ARBA" id="ARBA00004370"/>
    </source>
</evidence>
<protein>
    <recommendedName>
        <fullName evidence="4">Type II/III secretion system secretin-like domain-containing protein</fullName>
    </recommendedName>
</protein>
<dbReference type="EMBL" id="BARV01017071">
    <property type="protein sequence ID" value="GAI19494.1"/>
    <property type="molecule type" value="Genomic_DNA"/>
</dbReference>
<feature type="domain" description="Type II/III secretion system secretin-like" evidence="4">
    <location>
        <begin position="4"/>
        <end position="135"/>
    </location>
</feature>
<evidence type="ECO:0000256" key="3">
    <source>
        <dbReference type="ARBA" id="ARBA00023136"/>
    </source>
</evidence>
<evidence type="ECO:0000259" key="4">
    <source>
        <dbReference type="Pfam" id="PF00263"/>
    </source>
</evidence>
<gene>
    <name evidence="5" type="ORF">S06H3_29155</name>
</gene>
<dbReference type="PANTHER" id="PTHR30332">
    <property type="entry name" value="PROBABLE GENERAL SECRETION PATHWAY PROTEIN D"/>
    <property type="match status" value="1"/>
</dbReference>